<reference evidence="1" key="1">
    <citation type="submission" date="2020-05" db="EMBL/GenBank/DDBJ databases">
        <authorList>
            <person name="Chiriac C."/>
            <person name="Salcher M."/>
            <person name="Ghai R."/>
            <person name="Kavagutti S V."/>
        </authorList>
    </citation>
    <scope>NUCLEOTIDE SEQUENCE</scope>
</reference>
<sequence length="258" mass="25998">MRLAEGVATGDEGDGLDVVHRHAGEGLADIAGRGQRIRVAVGAFGIDVDEAHLDGCKRVREIAIAGVAGIGQPLGLGAPVGLVRLPYVSTTATEAEGLEAHRLHRDVTGEDHQVGPGEGIAVLGLDRPQQAASLVEVDVVGPAVEGGEALHAGAAAATAIARAVGAGAVPGHAHEEGAVVAIVSGPPHLGVGHDGAQVCLDCCEVEAVERGGVIEARVHRIGLRGVLPQDAKVQPIGPPIAVARALCAAVHDRATRCF</sequence>
<proteinExistence type="predicted"/>
<accession>A0A6J6TRK8</accession>
<gene>
    <name evidence="1" type="ORF">UFOPK2786_01183</name>
</gene>
<dbReference type="EMBL" id="CAEZYW010000188">
    <property type="protein sequence ID" value="CAB4748929.1"/>
    <property type="molecule type" value="Genomic_DNA"/>
</dbReference>
<organism evidence="1">
    <name type="scientific">freshwater metagenome</name>
    <dbReference type="NCBI Taxonomy" id="449393"/>
    <lineage>
        <taxon>unclassified sequences</taxon>
        <taxon>metagenomes</taxon>
        <taxon>ecological metagenomes</taxon>
    </lineage>
</organism>
<protein>
    <submittedName>
        <fullName evidence="1">Unannotated protein</fullName>
    </submittedName>
</protein>
<name>A0A6J6TRK8_9ZZZZ</name>
<dbReference type="AlphaFoldDB" id="A0A6J6TRK8"/>
<evidence type="ECO:0000313" key="1">
    <source>
        <dbReference type="EMBL" id="CAB4748929.1"/>
    </source>
</evidence>